<sequence>MDRPTPAARFADKVNTAGPWSLRRNCPGPCHLWDGAQNEKGYGTFWVDGRTVKAHRYAYQQANGPIPTGLEVDHRCRRRECVAPGHLEAVTHRTNILRSTNHVAARAAVTHCPAGHAYDQANTIRAKNGTRKCRACKNASARAARAAKREDRRAVVEPIRPRTAPTLERAA</sequence>
<keyword evidence="2" id="KW-0255">Endonuclease</keyword>
<keyword evidence="2" id="KW-0378">Hydrolase</keyword>
<dbReference type="GO" id="GO:0004519">
    <property type="term" value="F:endonuclease activity"/>
    <property type="evidence" value="ECO:0007669"/>
    <property type="project" value="UniProtKB-KW"/>
</dbReference>
<evidence type="ECO:0000259" key="1">
    <source>
        <dbReference type="Pfam" id="PF13392"/>
    </source>
</evidence>
<dbReference type="AlphaFoldDB" id="A0A124I7G6"/>
<name>A0A124I7G6_9ACTN</name>
<dbReference type="SUPFAM" id="SSF54060">
    <property type="entry name" value="His-Me finger endonucleases"/>
    <property type="match status" value="1"/>
</dbReference>
<dbReference type="EMBL" id="LMWY01000044">
    <property type="protein sequence ID" value="KUN96176.1"/>
    <property type="molecule type" value="Genomic_DNA"/>
</dbReference>
<protein>
    <submittedName>
        <fullName evidence="2">HNH endonuclease</fullName>
    </submittedName>
</protein>
<dbReference type="OrthoDB" id="3732358at2"/>
<organism evidence="2 3">
    <name type="scientific">Streptomyces caeruleatus</name>
    <dbReference type="NCBI Taxonomy" id="661399"/>
    <lineage>
        <taxon>Bacteria</taxon>
        <taxon>Bacillati</taxon>
        <taxon>Actinomycetota</taxon>
        <taxon>Actinomycetes</taxon>
        <taxon>Kitasatosporales</taxon>
        <taxon>Streptomycetaceae</taxon>
        <taxon>Streptomyces</taxon>
    </lineage>
</organism>
<evidence type="ECO:0000313" key="3">
    <source>
        <dbReference type="Proteomes" id="UP000053429"/>
    </source>
</evidence>
<dbReference type="STRING" id="661399.AQJ67_33585"/>
<accession>A0A124I7G6</accession>
<evidence type="ECO:0000313" key="2">
    <source>
        <dbReference type="EMBL" id="KUN96176.1"/>
    </source>
</evidence>
<dbReference type="InterPro" id="IPR044925">
    <property type="entry name" value="His-Me_finger_sf"/>
</dbReference>
<dbReference type="RefSeq" id="WP_062723131.1">
    <property type="nucleotide sequence ID" value="NZ_KQ948936.1"/>
</dbReference>
<dbReference type="InterPro" id="IPR044930">
    <property type="entry name" value="Homing_endonuclease_His-Me"/>
</dbReference>
<dbReference type="Proteomes" id="UP000053429">
    <property type="component" value="Unassembled WGS sequence"/>
</dbReference>
<feature type="domain" description="HNH nuclease" evidence="1">
    <location>
        <begin position="53"/>
        <end position="95"/>
    </location>
</feature>
<dbReference type="InterPro" id="IPR003615">
    <property type="entry name" value="HNH_nuc"/>
</dbReference>
<proteinExistence type="predicted"/>
<keyword evidence="3" id="KW-1185">Reference proteome</keyword>
<reference evidence="2 3" key="1">
    <citation type="submission" date="2015-10" db="EMBL/GenBank/DDBJ databases">
        <title>Draft genome sequence of Streptomyces caeruleatus NRRL B-24802, type strain for the species Streptomyces caeruleatus.</title>
        <authorList>
            <person name="Ruckert C."/>
            <person name="Winkler A."/>
            <person name="Kalinowski J."/>
            <person name="Kampfer P."/>
            <person name="Glaeser S."/>
        </authorList>
    </citation>
    <scope>NUCLEOTIDE SEQUENCE [LARGE SCALE GENOMIC DNA]</scope>
    <source>
        <strain evidence="2 3">NRRL B-24802</strain>
    </source>
</reference>
<keyword evidence="2" id="KW-0540">Nuclease</keyword>
<dbReference type="Pfam" id="PF13392">
    <property type="entry name" value="HNH_3"/>
    <property type="match status" value="1"/>
</dbReference>
<dbReference type="Gene3D" id="3.90.75.10">
    <property type="entry name" value="Homing Intron 3 (I-ppo) Encoded Endonuclease, Chain A"/>
    <property type="match status" value="1"/>
</dbReference>
<comment type="caution">
    <text evidence="2">The sequence shown here is derived from an EMBL/GenBank/DDBJ whole genome shotgun (WGS) entry which is preliminary data.</text>
</comment>
<gene>
    <name evidence="2" type="ORF">AQJ67_33585</name>
</gene>